<dbReference type="Pfam" id="PF07635">
    <property type="entry name" value="PSCyt1"/>
    <property type="match status" value="1"/>
</dbReference>
<keyword evidence="1" id="KW-1133">Transmembrane helix</keyword>
<dbReference type="Gene3D" id="3.80.10.10">
    <property type="entry name" value="Ribonuclease Inhibitor"/>
    <property type="match status" value="1"/>
</dbReference>
<dbReference type="Proteomes" id="UP000193420">
    <property type="component" value="Unassembled WGS sequence"/>
</dbReference>
<sequence>MDIVEFIGRLHPLVVHLPIGFLSLALVIQWAMRKNKSKSQEKIILIILVLGALSAIVASLFGWLLADSGAYGGDTLVWHRWLGIATCLIAIMAPLSKYFHQKKLYQACLVSIGLLLFATGHYGGSLTHGPDYLLEPFQGNSQGDLATTLKGVNPDSVVVYNALIQPILEKKCYDCHGFENDMGGLNMESYQKLLEGGDHGTVIATDSWSSEIFKRVTLPTTHKLFMPPSGTPLDYNEINLLKWWVEQGADSSSTVSELEINTDVEKILLSNYYIDTSPKSYVEKVQVPAVTKSTIDGLTKNGWRINEIAQNTNLLEVTYIQGNSLPNRKIEDLSEIMDNITWLNLSGLSLNDKDISTISKFQNLTRLNLDNNVITEKGLHHLSELTHLETLNLNKNPITGEDANWVKPLTYLKRLYLWETQITSNAIEKLNKLHPELNIIY</sequence>
<protein>
    <submittedName>
        <fullName evidence="4">Uncharacterized membrane protein</fullName>
    </submittedName>
</protein>
<evidence type="ECO:0000256" key="1">
    <source>
        <dbReference type="SAM" id="Phobius"/>
    </source>
</evidence>
<keyword evidence="5" id="KW-1185">Reference proteome</keyword>
<dbReference type="Pfam" id="PF00560">
    <property type="entry name" value="LRR_1"/>
    <property type="match status" value="1"/>
</dbReference>
<gene>
    <name evidence="4" type="ORF">SAMN03080602_02979</name>
</gene>
<dbReference type="RefSeq" id="WP_085499733.1">
    <property type="nucleotide sequence ID" value="NZ_FXAO01000006.1"/>
</dbReference>
<accession>A0A1X7KJI3</accession>
<dbReference type="InterPro" id="IPR011429">
    <property type="entry name" value="Cyt_c_Planctomycete-type"/>
</dbReference>
<feature type="transmembrane region" description="Helical" evidence="1">
    <location>
        <begin position="43"/>
        <end position="66"/>
    </location>
</feature>
<keyword evidence="1" id="KW-0812">Transmembrane</keyword>
<organism evidence="4 5">
    <name type="scientific">Arenibacter troitsensis</name>
    <dbReference type="NCBI Taxonomy" id="188872"/>
    <lineage>
        <taxon>Bacteria</taxon>
        <taxon>Pseudomonadati</taxon>
        <taxon>Bacteroidota</taxon>
        <taxon>Flavobacteriia</taxon>
        <taxon>Flavobacteriales</taxon>
        <taxon>Flavobacteriaceae</taxon>
        <taxon>Arenibacter</taxon>
    </lineage>
</organism>
<keyword evidence="1" id="KW-0472">Membrane</keyword>
<dbReference type="AlphaFoldDB" id="A0A1X7KJI3"/>
<feature type="transmembrane region" description="Helical" evidence="1">
    <location>
        <begin position="78"/>
        <end position="95"/>
    </location>
</feature>
<dbReference type="SUPFAM" id="SSF52047">
    <property type="entry name" value="RNI-like"/>
    <property type="match status" value="1"/>
</dbReference>
<reference evidence="5" key="1">
    <citation type="submission" date="2017-04" db="EMBL/GenBank/DDBJ databases">
        <authorList>
            <person name="Varghese N."/>
            <person name="Submissions S."/>
        </authorList>
    </citation>
    <scope>NUCLEOTIDE SEQUENCE [LARGE SCALE GENOMIC DNA]</scope>
    <source>
        <strain evidence="5">DSM 19835</strain>
    </source>
</reference>
<evidence type="ECO:0000313" key="5">
    <source>
        <dbReference type="Proteomes" id="UP000193420"/>
    </source>
</evidence>
<evidence type="ECO:0000259" key="3">
    <source>
        <dbReference type="Pfam" id="PF09990"/>
    </source>
</evidence>
<dbReference type="PANTHER" id="PTHR35889:SF3">
    <property type="entry name" value="F-BOX DOMAIN-CONTAINING PROTEIN"/>
    <property type="match status" value="1"/>
</dbReference>
<dbReference type="OrthoDB" id="1099022at2"/>
<evidence type="ECO:0000313" key="4">
    <source>
        <dbReference type="EMBL" id="SMG41237.1"/>
    </source>
</evidence>
<proteinExistence type="predicted"/>
<dbReference type="EMBL" id="FXAO01000006">
    <property type="protein sequence ID" value="SMG41237.1"/>
    <property type="molecule type" value="Genomic_DNA"/>
</dbReference>
<feature type="domain" description="Cytochrome C Planctomycete-type" evidence="2">
    <location>
        <begin position="172"/>
        <end position="230"/>
    </location>
</feature>
<dbReference type="InterPro" id="IPR001611">
    <property type="entry name" value="Leu-rich_rpt"/>
</dbReference>
<feature type="domain" description="DUF2231" evidence="3">
    <location>
        <begin position="10"/>
        <end position="126"/>
    </location>
</feature>
<dbReference type="STRING" id="188872.SAMN03080602_02979"/>
<dbReference type="PANTHER" id="PTHR35889">
    <property type="entry name" value="CYCLOINULO-OLIGOSACCHARIDE FRUCTANOTRANSFERASE-RELATED"/>
    <property type="match status" value="1"/>
</dbReference>
<dbReference type="InterPro" id="IPR019251">
    <property type="entry name" value="DUF2231_TM"/>
</dbReference>
<dbReference type="InterPro" id="IPR032675">
    <property type="entry name" value="LRR_dom_sf"/>
</dbReference>
<evidence type="ECO:0000259" key="2">
    <source>
        <dbReference type="Pfam" id="PF07635"/>
    </source>
</evidence>
<dbReference type="Pfam" id="PF09990">
    <property type="entry name" value="DUF2231"/>
    <property type="match status" value="1"/>
</dbReference>
<name>A0A1X7KJI3_9FLAO</name>
<feature type="transmembrane region" description="Helical" evidence="1">
    <location>
        <begin position="13"/>
        <end position="31"/>
    </location>
</feature>
<feature type="transmembrane region" description="Helical" evidence="1">
    <location>
        <begin position="107"/>
        <end position="124"/>
    </location>
</feature>